<keyword evidence="1" id="KW-0863">Zinc-finger</keyword>
<dbReference type="PROSITE" id="PS00028">
    <property type="entry name" value="ZINC_FINGER_C2H2_1"/>
    <property type="match status" value="2"/>
</dbReference>
<sequence length="471" mass="54377">MSTTNITSAELIIHSCLWDSCCEIFTSLPELTTHIATSHLITLPDNLTSFNCKWNSCRHYSFQSKYLLTQHIRNAHLLPIINNQMTYFPTQETFQGVSPYHGFEPTNNYPQRITQLYSNLIRQVNMQNMQNNLQSPHTYQIHKPPQLVQIPQTPSRSLAQTIDNDDLMRMNPGWISVNPAIQAQFGTSTEQFTPYRSQILPVQSLQPQFSQFSSNFPVQAQSLSSSSLGRIQNQMPQQFNAVVPSQIVNNYHSIQEKEDSPVQILSPNQNLQGQINNIDLKEEVEKLRKFIKDQTKELEDKSQALDKKNEEMKNMSCEIKEKSKEIIKLKSLVSLKDSEINIIKGDLELQTSISKLLQEQNKRSDDKLRRMWVEMLCRKADIEISNDRKNFEGNRQSRKRVKKNDDDKVEMELHPMEIPAPPHEKISIITNALMCDWEGCGKPFRTKLALRAHVVSSHMDEDIVKFKLINP</sequence>
<dbReference type="GO" id="GO:0008270">
    <property type="term" value="F:zinc ion binding"/>
    <property type="evidence" value="ECO:0007669"/>
    <property type="project" value="UniProtKB-KW"/>
</dbReference>
<dbReference type="EMBL" id="CAMKVN010000466">
    <property type="protein sequence ID" value="CAI2168238.1"/>
    <property type="molecule type" value="Genomic_DNA"/>
</dbReference>
<evidence type="ECO:0000256" key="2">
    <source>
        <dbReference type="SAM" id="Coils"/>
    </source>
</evidence>
<dbReference type="SMART" id="SM00355">
    <property type="entry name" value="ZnF_C2H2"/>
    <property type="match status" value="3"/>
</dbReference>
<dbReference type="OrthoDB" id="2408782at2759"/>
<keyword evidence="5" id="KW-1185">Reference proteome</keyword>
<evidence type="ECO:0000256" key="1">
    <source>
        <dbReference type="PROSITE-ProRule" id="PRU00042"/>
    </source>
</evidence>
<keyword evidence="1" id="KW-0479">Metal-binding</keyword>
<accession>A0A9W4SGI8</accession>
<evidence type="ECO:0000313" key="5">
    <source>
        <dbReference type="Proteomes" id="UP001153678"/>
    </source>
</evidence>
<evidence type="ECO:0000313" key="4">
    <source>
        <dbReference type="EMBL" id="CAI2168238.1"/>
    </source>
</evidence>
<proteinExistence type="predicted"/>
<dbReference type="AlphaFoldDB" id="A0A9W4SGI8"/>
<keyword evidence="2" id="KW-0175">Coiled coil</keyword>
<name>A0A9W4SGI8_9GLOM</name>
<keyword evidence="1" id="KW-0862">Zinc</keyword>
<organism evidence="4 5">
    <name type="scientific">Funneliformis geosporum</name>
    <dbReference type="NCBI Taxonomy" id="1117311"/>
    <lineage>
        <taxon>Eukaryota</taxon>
        <taxon>Fungi</taxon>
        <taxon>Fungi incertae sedis</taxon>
        <taxon>Mucoromycota</taxon>
        <taxon>Glomeromycotina</taxon>
        <taxon>Glomeromycetes</taxon>
        <taxon>Glomerales</taxon>
        <taxon>Glomeraceae</taxon>
        <taxon>Funneliformis</taxon>
    </lineage>
</organism>
<reference evidence="4" key="1">
    <citation type="submission" date="2022-08" db="EMBL/GenBank/DDBJ databases">
        <authorList>
            <person name="Kallberg Y."/>
            <person name="Tangrot J."/>
            <person name="Rosling A."/>
        </authorList>
    </citation>
    <scope>NUCLEOTIDE SEQUENCE</scope>
    <source>
        <strain evidence="4">Wild A</strain>
    </source>
</reference>
<comment type="caution">
    <text evidence="4">The sequence shown here is derived from an EMBL/GenBank/DDBJ whole genome shotgun (WGS) entry which is preliminary data.</text>
</comment>
<dbReference type="Gene3D" id="3.30.160.60">
    <property type="entry name" value="Classic Zinc Finger"/>
    <property type="match status" value="1"/>
</dbReference>
<dbReference type="InterPro" id="IPR013087">
    <property type="entry name" value="Znf_C2H2_type"/>
</dbReference>
<feature type="coiled-coil region" evidence="2">
    <location>
        <begin position="277"/>
        <end position="332"/>
    </location>
</feature>
<dbReference type="PROSITE" id="PS50157">
    <property type="entry name" value="ZINC_FINGER_C2H2_2"/>
    <property type="match status" value="1"/>
</dbReference>
<dbReference type="Proteomes" id="UP001153678">
    <property type="component" value="Unassembled WGS sequence"/>
</dbReference>
<evidence type="ECO:0000259" key="3">
    <source>
        <dbReference type="PROSITE" id="PS50157"/>
    </source>
</evidence>
<feature type="domain" description="C2H2-type" evidence="3">
    <location>
        <begin position="433"/>
        <end position="463"/>
    </location>
</feature>
<protein>
    <submittedName>
        <fullName evidence="4">17599_t:CDS:1</fullName>
    </submittedName>
</protein>
<gene>
    <name evidence="4" type="ORF">FWILDA_LOCUS3481</name>
</gene>